<dbReference type="Proteomes" id="UP000199603">
    <property type="component" value="Unassembled WGS sequence"/>
</dbReference>
<accession>A0A1G6X815</accession>
<dbReference type="RefSeq" id="WP_091242744.1">
    <property type="nucleotide sequence ID" value="NZ_FNAG01000006.1"/>
</dbReference>
<dbReference type="SUPFAM" id="SSF100950">
    <property type="entry name" value="NagB/RpiA/CoA transferase-like"/>
    <property type="match status" value="1"/>
</dbReference>
<keyword evidence="5" id="KW-0479">Metal-binding</keyword>
<dbReference type="GO" id="GO:0030272">
    <property type="term" value="F:5-formyltetrahydrofolate cyclo-ligase activity"/>
    <property type="evidence" value="ECO:0007669"/>
    <property type="project" value="UniProtKB-EC"/>
</dbReference>
<protein>
    <recommendedName>
        <fullName evidence="5">5-formyltetrahydrofolate cyclo-ligase</fullName>
        <ecNumber evidence="5">6.3.3.2</ecNumber>
    </recommendedName>
</protein>
<keyword evidence="3 4" id="KW-0067">ATP-binding</keyword>
<keyword evidence="5" id="KW-0460">Magnesium</keyword>
<dbReference type="PANTHER" id="PTHR23407">
    <property type="entry name" value="ATPASE INHIBITOR/5-FORMYLTETRAHYDROFOLATE CYCLO-LIGASE"/>
    <property type="match status" value="1"/>
</dbReference>
<comment type="catalytic activity">
    <reaction evidence="5">
        <text>(6S)-5-formyl-5,6,7,8-tetrahydrofolate + ATP = (6R)-5,10-methenyltetrahydrofolate + ADP + phosphate</text>
        <dbReference type="Rhea" id="RHEA:10488"/>
        <dbReference type="ChEBI" id="CHEBI:30616"/>
        <dbReference type="ChEBI" id="CHEBI:43474"/>
        <dbReference type="ChEBI" id="CHEBI:57455"/>
        <dbReference type="ChEBI" id="CHEBI:57457"/>
        <dbReference type="ChEBI" id="CHEBI:456216"/>
        <dbReference type="EC" id="6.3.3.2"/>
    </reaction>
</comment>
<comment type="similarity">
    <text evidence="1 5">Belongs to the 5-formyltetrahydrofolate cyclo-ligase family.</text>
</comment>
<name>A0A1G6X815_9GAMM</name>
<dbReference type="InterPro" id="IPR024185">
    <property type="entry name" value="FTHF_cligase-like_sf"/>
</dbReference>
<dbReference type="GO" id="GO:0046872">
    <property type="term" value="F:metal ion binding"/>
    <property type="evidence" value="ECO:0007669"/>
    <property type="project" value="UniProtKB-KW"/>
</dbReference>
<keyword evidence="7" id="KW-1185">Reference proteome</keyword>
<dbReference type="EMBL" id="FNAG01000006">
    <property type="protein sequence ID" value="SDD74292.1"/>
    <property type="molecule type" value="Genomic_DNA"/>
</dbReference>
<comment type="cofactor">
    <cofactor evidence="5">
        <name>Mg(2+)</name>
        <dbReference type="ChEBI" id="CHEBI:18420"/>
    </cofactor>
</comment>
<dbReference type="Pfam" id="PF01812">
    <property type="entry name" value="5-FTHF_cyc-lig"/>
    <property type="match status" value="1"/>
</dbReference>
<evidence type="ECO:0000256" key="1">
    <source>
        <dbReference type="ARBA" id="ARBA00010638"/>
    </source>
</evidence>
<dbReference type="PIRSF" id="PIRSF006806">
    <property type="entry name" value="FTHF_cligase"/>
    <property type="match status" value="1"/>
</dbReference>
<dbReference type="GO" id="GO:0035999">
    <property type="term" value="P:tetrahydrofolate interconversion"/>
    <property type="evidence" value="ECO:0007669"/>
    <property type="project" value="TreeGrafter"/>
</dbReference>
<dbReference type="EC" id="6.3.3.2" evidence="5"/>
<dbReference type="OrthoDB" id="9801938at2"/>
<dbReference type="Gene3D" id="3.40.50.10420">
    <property type="entry name" value="NagB/RpiA/CoA transferase-like"/>
    <property type="match status" value="1"/>
</dbReference>
<keyword evidence="6" id="KW-0436">Ligase</keyword>
<gene>
    <name evidence="6" type="ORF">SAMN04488509_10688</name>
</gene>
<organism evidence="6 7">
    <name type="scientific">Aquimonas voraii</name>
    <dbReference type="NCBI Taxonomy" id="265719"/>
    <lineage>
        <taxon>Bacteria</taxon>
        <taxon>Pseudomonadati</taxon>
        <taxon>Pseudomonadota</taxon>
        <taxon>Gammaproteobacteria</taxon>
        <taxon>Lysobacterales</taxon>
        <taxon>Lysobacteraceae</taxon>
        <taxon>Aquimonas</taxon>
    </lineage>
</organism>
<dbReference type="NCBIfam" id="TIGR02727">
    <property type="entry name" value="MTHFS_bact"/>
    <property type="match status" value="1"/>
</dbReference>
<sequence>MTSPDTRDPQRRDLRARRRALGAPERMAAALALPQRLRELPALSQPGYVAGYWAVDGELSLHALLMGQPAFVYCLPCLREDGSLGFAPWRTGDPLRSNRYGIPEPDLERASQLEPEQMHCVLVPLVGFDRRGGRLGAGGGYYDRSFAFLNAQPRPASPQLVGVGYSFQQLQDFTAEPWDVALDYVATERELIDCRAAA</sequence>
<evidence type="ECO:0000313" key="7">
    <source>
        <dbReference type="Proteomes" id="UP000199603"/>
    </source>
</evidence>
<reference evidence="6 7" key="1">
    <citation type="submission" date="2016-10" db="EMBL/GenBank/DDBJ databases">
        <authorList>
            <person name="de Groot N.N."/>
        </authorList>
    </citation>
    <scope>NUCLEOTIDE SEQUENCE [LARGE SCALE GENOMIC DNA]</scope>
    <source>
        <strain evidence="6 7">DSM 16957</strain>
    </source>
</reference>
<dbReference type="GO" id="GO:0009396">
    <property type="term" value="P:folic acid-containing compound biosynthetic process"/>
    <property type="evidence" value="ECO:0007669"/>
    <property type="project" value="TreeGrafter"/>
</dbReference>
<dbReference type="STRING" id="265719.SAMN04488509_10688"/>
<evidence type="ECO:0000256" key="5">
    <source>
        <dbReference type="RuleBase" id="RU361279"/>
    </source>
</evidence>
<dbReference type="InterPro" id="IPR037171">
    <property type="entry name" value="NagB/RpiA_transferase-like"/>
</dbReference>
<evidence type="ECO:0000256" key="2">
    <source>
        <dbReference type="ARBA" id="ARBA00022741"/>
    </source>
</evidence>
<keyword evidence="2 4" id="KW-0547">Nucleotide-binding</keyword>
<dbReference type="PANTHER" id="PTHR23407:SF1">
    <property type="entry name" value="5-FORMYLTETRAHYDROFOLATE CYCLO-LIGASE"/>
    <property type="match status" value="1"/>
</dbReference>
<dbReference type="AlphaFoldDB" id="A0A1G6X815"/>
<evidence type="ECO:0000313" key="6">
    <source>
        <dbReference type="EMBL" id="SDD74292.1"/>
    </source>
</evidence>
<dbReference type="InterPro" id="IPR002698">
    <property type="entry name" value="FTHF_cligase"/>
</dbReference>
<feature type="binding site" evidence="4">
    <location>
        <position position="58"/>
    </location>
    <ligand>
        <name>substrate</name>
    </ligand>
</feature>
<feature type="binding site" evidence="4">
    <location>
        <begin position="134"/>
        <end position="142"/>
    </location>
    <ligand>
        <name>ATP</name>
        <dbReference type="ChEBI" id="CHEBI:30616"/>
    </ligand>
</feature>
<dbReference type="GO" id="GO:0005524">
    <property type="term" value="F:ATP binding"/>
    <property type="evidence" value="ECO:0007669"/>
    <property type="project" value="UniProtKB-KW"/>
</dbReference>
<proteinExistence type="inferred from homology"/>
<evidence type="ECO:0000256" key="4">
    <source>
        <dbReference type="PIRSR" id="PIRSR006806-1"/>
    </source>
</evidence>
<evidence type="ECO:0000256" key="3">
    <source>
        <dbReference type="ARBA" id="ARBA00022840"/>
    </source>
</evidence>